<sequence length="329" mass="35171">MLFKYSIPAVNRGAAHKAKLSSQSSWRRIRAASSIPPFTARNSIPQLSSRHSSHPSNHPIRFSSTTTVTVTKQTSQTGHIATLTLSNPTKPNILTPSTLTALTTACQTLQTTTPNLRAVILTGGPPPQGKSPAFIAGADITSLQTLNSPATAKAFITQIHQTCQALRALPVPVLARIHGACLGAGLEIAAACDLRLATQTSVFGMPEVRLGIPSVVEAALLPGLIGMGRTRRLLYLAETLDAATAERWGLVERVVDDEMGLDEAVAEWVERLEGMGPKALRSQKSLMQRWENCSVDEGVEAGVEAFAAAFEDGGVEAREFMGRFGRRRG</sequence>
<feature type="region of interest" description="Disordered" evidence="3">
    <location>
        <begin position="37"/>
        <end position="62"/>
    </location>
</feature>
<dbReference type="GO" id="GO:0006635">
    <property type="term" value="P:fatty acid beta-oxidation"/>
    <property type="evidence" value="ECO:0007669"/>
    <property type="project" value="TreeGrafter"/>
</dbReference>
<accession>A0A4U0TZX4</accession>
<dbReference type="SUPFAM" id="SSF52096">
    <property type="entry name" value="ClpP/crotonase"/>
    <property type="match status" value="1"/>
</dbReference>
<gene>
    <name evidence="4" type="ORF">B0A50_04438</name>
</gene>
<dbReference type="CDD" id="cd06558">
    <property type="entry name" value="crotonase-like"/>
    <property type="match status" value="1"/>
</dbReference>
<dbReference type="PANTHER" id="PTHR11941">
    <property type="entry name" value="ENOYL-COA HYDRATASE-RELATED"/>
    <property type="match status" value="1"/>
</dbReference>
<dbReference type="InterPro" id="IPR029045">
    <property type="entry name" value="ClpP/crotonase-like_dom_sf"/>
</dbReference>
<dbReference type="Pfam" id="PF00378">
    <property type="entry name" value="ECH_1"/>
    <property type="match status" value="1"/>
</dbReference>
<evidence type="ECO:0008006" key="6">
    <source>
        <dbReference type="Google" id="ProtNLM"/>
    </source>
</evidence>
<feature type="compositionally biased region" description="Low complexity" evidence="3">
    <location>
        <begin position="45"/>
        <end position="62"/>
    </location>
</feature>
<organism evidence="4 5">
    <name type="scientific">Salinomyces thailandicus</name>
    <dbReference type="NCBI Taxonomy" id="706561"/>
    <lineage>
        <taxon>Eukaryota</taxon>
        <taxon>Fungi</taxon>
        <taxon>Dikarya</taxon>
        <taxon>Ascomycota</taxon>
        <taxon>Pezizomycotina</taxon>
        <taxon>Dothideomycetes</taxon>
        <taxon>Dothideomycetidae</taxon>
        <taxon>Mycosphaerellales</taxon>
        <taxon>Teratosphaeriaceae</taxon>
        <taxon>Salinomyces</taxon>
    </lineage>
</organism>
<evidence type="ECO:0000256" key="2">
    <source>
        <dbReference type="ARBA" id="ARBA00023026"/>
    </source>
</evidence>
<proteinExistence type="inferred from homology"/>
<evidence type="ECO:0000313" key="4">
    <source>
        <dbReference type="EMBL" id="TKA27606.1"/>
    </source>
</evidence>
<dbReference type="AlphaFoldDB" id="A0A4U0TZX4"/>
<reference evidence="4 5" key="1">
    <citation type="submission" date="2017-03" db="EMBL/GenBank/DDBJ databases">
        <title>Genomes of endolithic fungi from Antarctica.</title>
        <authorList>
            <person name="Coleine C."/>
            <person name="Masonjones S."/>
            <person name="Stajich J.E."/>
        </authorList>
    </citation>
    <scope>NUCLEOTIDE SEQUENCE [LARGE SCALE GENOMIC DNA]</scope>
    <source>
        <strain evidence="4 5">CCFEE 6315</strain>
    </source>
</reference>
<dbReference type="Proteomes" id="UP000308549">
    <property type="component" value="Unassembled WGS sequence"/>
</dbReference>
<dbReference type="PANTHER" id="PTHR11941:SF171">
    <property type="entry name" value="SD19268P"/>
    <property type="match status" value="1"/>
</dbReference>
<comment type="similarity">
    <text evidence="1">Belongs to the enoyl-CoA hydratase/isomerase family.</text>
</comment>
<dbReference type="OrthoDB" id="410701at2759"/>
<evidence type="ECO:0000256" key="3">
    <source>
        <dbReference type="SAM" id="MobiDB-lite"/>
    </source>
</evidence>
<evidence type="ECO:0000256" key="1">
    <source>
        <dbReference type="ARBA" id="ARBA00005254"/>
    </source>
</evidence>
<name>A0A4U0TZX4_9PEZI</name>
<dbReference type="InterPro" id="IPR001753">
    <property type="entry name" value="Enoyl-CoA_hydra/iso"/>
</dbReference>
<keyword evidence="5" id="KW-1185">Reference proteome</keyword>
<protein>
    <recommendedName>
        <fullName evidence="6">Enoyl-CoA hydratase</fullName>
    </recommendedName>
</protein>
<dbReference type="EMBL" id="NAJL01000022">
    <property type="protein sequence ID" value="TKA27606.1"/>
    <property type="molecule type" value="Genomic_DNA"/>
</dbReference>
<dbReference type="Gene3D" id="3.90.226.10">
    <property type="entry name" value="2-enoyl-CoA Hydratase, Chain A, domain 1"/>
    <property type="match status" value="1"/>
</dbReference>
<comment type="caution">
    <text evidence="4">The sequence shown here is derived from an EMBL/GenBank/DDBJ whole genome shotgun (WGS) entry which is preliminary data.</text>
</comment>
<keyword evidence="2" id="KW-0843">Virulence</keyword>
<dbReference type="GO" id="GO:0005739">
    <property type="term" value="C:mitochondrion"/>
    <property type="evidence" value="ECO:0007669"/>
    <property type="project" value="TreeGrafter"/>
</dbReference>
<evidence type="ECO:0000313" key="5">
    <source>
        <dbReference type="Proteomes" id="UP000308549"/>
    </source>
</evidence>